<comment type="caution">
    <text evidence="1">The sequence shown here is derived from an EMBL/GenBank/DDBJ whole genome shotgun (WGS) entry which is preliminary data.</text>
</comment>
<dbReference type="EMBL" id="CANHGI010000005">
    <property type="protein sequence ID" value="CAI5453349.1"/>
    <property type="molecule type" value="Genomic_DNA"/>
</dbReference>
<evidence type="ECO:0000313" key="1">
    <source>
        <dbReference type="EMBL" id="CAI5453349.1"/>
    </source>
</evidence>
<dbReference type="PANTHER" id="PTHR10151">
    <property type="entry name" value="ECTONUCLEOTIDE PYROPHOSPHATASE/PHOSPHODIESTERASE"/>
    <property type="match status" value="1"/>
</dbReference>
<organism evidence="1 2">
    <name type="scientific">Caenorhabditis angaria</name>
    <dbReference type="NCBI Taxonomy" id="860376"/>
    <lineage>
        <taxon>Eukaryota</taxon>
        <taxon>Metazoa</taxon>
        <taxon>Ecdysozoa</taxon>
        <taxon>Nematoda</taxon>
        <taxon>Chromadorea</taxon>
        <taxon>Rhabditida</taxon>
        <taxon>Rhabditina</taxon>
        <taxon>Rhabditomorpha</taxon>
        <taxon>Rhabditoidea</taxon>
        <taxon>Rhabditidae</taxon>
        <taxon>Peloderinae</taxon>
        <taxon>Caenorhabditis</taxon>
    </lineage>
</organism>
<sequence>MQHLNETIAISSRLSGIHFGENILINQELFGSIHWKTENTIEQEEYFDKMPCPKNDIRVHNWQSMPYRKKYSRVINSNIGKIIFEGKPGITFSPENPRNQGDSGYDFNVETMHAIFFARGPGIKKDTRIQPFQNVELMNLFIDLLEIPKEEKLKNDGNLGFFDRILVEPRKELVELKEHIRECEMLSDTQKPKSCGKPKTRPTLKCSKTGQRLPFVPFNSENSNNFCYESYCQDNIGMTSQKSGFNNGADLRFYDENYAGNKKEKCKFLKNSKSISVRKTLADTYFELSDGFVEKILIPLDKLTEKYLKSYKNLFIISGTTIDSNYDGKMDDPSGIADKDEDPTHFYRIILSCSKNGWKSINPPRCKNPEEMKSLSFIFPIILPKSWSCMDSNDIFIDYLAQILDIEKMSGMKLQIEGATNQQNLMIRHRINLKLWNGKRKLKHARKNGAGILDFWMIFVVIAGFLSDSSF</sequence>
<reference evidence="1" key="1">
    <citation type="submission" date="2022-11" db="EMBL/GenBank/DDBJ databases">
        <authorList>
            <person name="Kikuchi T."/>
        </authorList>
    </citation>
    <scope>NUCLEOTIDE SEQUENCE</scope>
    <source>
        <strain evidence="1">PS1010</strain>
    </source>
</reference>
<dbReference type="GO" id="GO:0016529">
    <property type="term" value="C:sarcoplasmic reticulum"/>
    <property type="evidence" value="ECO:0007669"/>
    <property type="project" value="TreeGrafter"/>
</dbReference>
<dbReference type="SUPFAM" id="SSF53649">
    <property type="entry name" value="Alkaline phosphatase-like"/>
    <property type="match status" value="1"/>
</dbReference>
<dbReference type="Gene3D" id="3.40.570.10">
    <property type="entry name" value="Extracellular Endonuclease, subunit A"/>
    <property type="match status" value="1"/>
</dbReference>
<dbReference type="AlphaFoldDB" id="A0A9P1IYE7"/>
<dbReference type="GO" id="GO:0055120">
    <property type="term" value="C:striated muscle dense body"/>
    <property type="evidence" value="ECO:0007669"/>
    <property type="project" value="TreeGrafter"/>
</dbReference>
<dbReference type="Proteomes" id="UP001152747">
    <property type="component" value="Unassembled WGS sequence"/>
</dbReference>
<dbReference type="GO" id="GO:0031674">
    <property type="term" value="C:I band"/>
    <property type="evidence" value="ECO:0007669"/>
    <property type="project" value="TreeGrafter"/>
</dbReference>
<dbReference type="PANTHER" id="PTHR10151:SF114">
    <property type="entry name" value="ECTONUCLEOTIDE PYROPHOSPHATASE_PHOSPHODIESTERASE C27A7.3"/>
    <property type="match status" value="1"/>
</dbReference>
<proteinExistence type="predicted"/>
<protein>
    <submittedName>
        <fullName evidence="1">Uncharacterized protein</fullName>
    </submittedName>
</protein>
<dbReference type="InterPro" id="IPR044929">
    <property type="entry name" value="DNA/RNA_non-sp_Endonuclease_sf"/>
</dbReference>
<accession>A0A9P1IYE7</accession>
<dbReference type="OrthoDB" id="415411at2759"/>
<keyword evidence="2" id="KW-1185">Reference proteome</keyword>
<name>A0A9P1IYE7_9PELO</name>
<gene>
    <name evidence="1" type="ORF">CAMP_LOCUS15986</name>
</gene>
<dbReference type="Gene3D" id="3.40.720.10">
    <property type="entry name" value="Alkaline Phosphatase, subunit A"/>
    <property type="match status" value="1"/>
</dbReference>
<dbReference type="InterPro" id="IPR017850">
    <property type="entry name" value="Alkaline_phosphatase_core_sf"/>
</dbReference>
<evidence type="ECO:0000313" key="2">
    <source>
        <dbReference type="Proteomes" id="UP001152747"/>
    </source>
</evidence>